<keyword evidence="5 7" id="KW-1133">Transmembrane helix</keyword>
<dbReference type="PANTHER" id="PTHR23501">
    <property type="entry name" value="MAJOR FACILITATOR SUPERFAMILY"/>
    <property type="match status" value="1"/>
</dbReference>
<keyword evidence="6 7" id="KW-0472">Membrane</keyword>
<dbReference type="InterPro" id="IPR004638">
    <property type="entry name" value="EmrB-like"/>
</dbReference>
<dbReference type="HOGENOM" id="CLU_000960_28_0_7"/>
<evidence type="ECO:0000259" key="8">
    <source>
        <dbReference type="PROSITE" id="PS50850"/>
    </source>
</evidence>
<feature type="domain" description="Major facilitator superfamily (MFS) profile" evidence="8">
    <location>
        <begin position="20"/>
        <end position="519"/>
    </location>
</feature>
<keyword evidence="2" id="KW-0813">Transport</keyword>
<feature type="transmembrane region" description="Helical" evidence="7">
    <location>
        <begin position="345"/>
        <end position="362"/>
    </location>
</feature>
<feature type="transmembrane region" description="Helical" evidence="7">
    <location>
        <begin position="144"/>
        <end position="166"/>
    </location>
</feature>
<dbReference type="AlphaFoldDB" id="I2PWK7"/>
<organism evidence="9">
    <name type="scientific">Desulfovibrio sp. U5L</name>
    <dbReference type="NCBI Taxonomy" id="596152"/>
    <lineage>
        <taxon>Bacteria</taxon>
        <taxon>Pseudomonadati</taxon>
        <taxon>Thermodesulfobacteriota</taxon>
        <taxon>Desulfovibrionia</taxon>
        <taxon>Desulfovibrionales</taxon>
        <taxon>Desulfovibrionaceae</taxon>
        <taxon>Desulfovibrio</taxon>
    </lineage>
</organism>
<feature type="transmembrane region" description="Helical" evidence="7">
    <location>
        <begin position="499"/>
        <end position="517"/>
    </location>
</feature>
<accession>I2PWK7</accession>
<dbReference type="eggNOG" id="COG2814">
    <property type="taxonomic scope" value="Bacteria"/>
</dbReference>
<dbReference type="Gene3D" id="1.20.1720.10">
    <property type="entry name" value="Multidrug resistance protein D"/>
    <property type="match status" value="1"/>
</dbReference>
<feature type="transmembrane region" description="Helical" evidence="7">
    <location>
        <begin position="172"/>
        <end position="190"/>
    </location>
</feature>
<feature type="transmembrane region" description="Helical" evidence="7">
    <location>
        <begin position="368"/>
        <end position="389"/>
    </location>
</feature>
<dbReference type="GO" id="GO:0022857">
    <property type="term" value="F:transmembrane transporter activity"/>
    <property type="evidence" value="ECO:0007669"/>
    <property type="project" value="InterPro"/>
</dbReference>
<keyword evidence="4 7" id="KW-0812">Transmembrane</keyword>
<feature type="transmembrane region" description="Helical" evidence="7">
    <location>
        <begin position="282"/>
        <end position="305"/>
    </location>
</feature>
<evidence type="ECO:0000256" key="6">
    <source>
        <dbReference type="ARBA" id="ARBA00023136"/>
    </source>
</evidence>
<dbReference type="NCBIfam" id="TIGR00711">
    <property type="entry name" value="efflux_EmrB"/>
    <property type="match status" value="1"/>
</dbReference>
<dbReference type="CDD" id="cd17503">
    <property type="entry name" value="MFS_LmrB_MDR_like"/>
    <property type="match status" value="1"/>
</dbReference>
<dbReference type="Gene3D" id="1.20.1250.20">
    <property type="entry name" value="MFS general substrate transporter like domains"/>
    <property type="match status" value="1"/>
</dbReference>
<evidence type="ECO:0000256" key="1">
    <source>
        <dbReference type="ARBA" id="ARBA00004651"/>
    </source>
</evidence>
<dbReference type="STRING" id="596152.DesU5LDRAFT_0196"/>
<dbReference type="InterPro" id="IPR005829">
    <property type="entry name" value="Sugar_transporter_CS"/>
</dbReference>
<feature type="transmembrane region" description="Helical" evidence="7">
    <location>
        <begin position="58"/>
        <end position="79"/>
    </location>
</feature>
<sequence length="527" mass="57013">MAAPADAARPWQPSVNPWLIAASVMLATFMEVLDTSVANVALPYMAGNLSVTVSESTWVLTSYLVSNAIVLPMTGWLSINFGRKRFLMTCVAGFTLASAACGAAPTMAILVVSRILQGAAGGALQPMSQAILMESFPPQKRGMAMAIFGMGVVVAPIVGPLLGGWITDNMSWRWIFFINLPIGIAALLMCQAFLEDPPYLKEAKAKRGGTIDYMGFAFMVLWLATLQILLDKGQEVDWFAAVWIRWFAGISVTSMVAFILWELRARHPLVDLRVLKDRDFAACTGMIGVVGVVLYSAITLLPLFLQNLMGYSAFDSGLALSPRGVGAVISMIIVGRLIGKVDTRFLITLGFLLMAYSSYRFAEINLDISISAIAWPGFILGLAIAMVFVPLTTQAMSNLPNEQIGNAAGIFNLMRNIGGSIGISALIAVVDRGAQAHQDLLSGHIHMGSPRFTAYLQALTDYLSRSFDPVTAKLKAIGMSYELLVQQATLLAYMDSFRILAYLCLLCMPAVLLLRRATKAAKPGMMH</sequence>
<keyword evidence="3" id="KW-1003">Cell membrane</keyword>
<feature type="transmembrane region" description="Helical" evidence="7">
    <location>
        <begin position="317"/>
        <end position="338"/>
    </location>
</feature>
<evidence type="ECO:0000256" key="3">
    <source>
        <dbReference type="ARBA" id="ARBA00022475"/>
    </source>
</evidence>
<evidence type="ECO:0000256" key="7">
    <source>
        <dbReference type="SAM" id="Phobius"/>
    </source>
</evidence>
<feature type="transmembrane region" description="Helical" evidence="7">
    <location>
        <begin position="86"/>
        <end position="109"/>
    </location>
</feature>
<dbReference type="EMBL" id="JH600068">
    <property type="protein sequence ID" value="EIG51913.1"/>
    <property type="molecule type" value="Genomic_DNA"/>
</dbReference>
<evidence type="ECO:0000256" key="5">
    <source>
        <dbReference type="ARBA" id="ARBA00022989"/>
    </source>
</evidence>
<feature type="transmembrane region" description="Helical" evidence="7">
    <location>
        <begin position="410"/>
        <end position="430"/>
    </location>
</feature>
<proteinExistence type="predicted"/>
<gene>
    <name evidence="9" type="ORF">DesU5LDRAFT_0196</name>
</gene>
<dbReference type="InterPro" id="IPR036259">
    <property type="entry name" value="MFS_trans_sf"/>
</dbReference>
<dbReference type="PANTHER" id="PTHR23501:SF174">
    <property type="entry name" value="MULTIDRUG EXPORT PROTEIN EMRB-RELATED"/>
    <property type="match status" value="1"/>
</dbReference>
<dbReference type="PROSITE" id="PS50850">
    <property type="entry name" value="MFS"/>
    <property type="match status" value="1"/>
</dbReference>
<evidence type="ECO:0000256" key="2">
    <source>
        <dbReference type="ARBA" id="ARBA00022448"/>
    </source>
</evidence>
<dbReference type="OrthoDB" id="9807274at2"/>
<dbReference type="PRINTS" id="PR01036">
    <property type="entry name" value="TCRTETB"/>
</dbReference>
<dbReference type="InterPro" id="IPR020846">
    <property type="entry name" value="MFS_dom"/>
</dbReference>
<dbReference type="Pfam" id="PF07690">
    <property type="entry name" value="MFS_1"/>
    <property type="match status" value="1"/>
</dbReference>
<dbReference type="SUPFAM" id="SSF103473">
    <property type="entry name" value="MFS general substrate transporter"/>
    <property type="match status" value="1"/>
</dbReference>
<evidence type="ECO:0000313" key="9">
    <source>
        <dbReference type="EMBL" id="EIG51913.1"/>
    </source>
</evidence>
<protein>
    <submittedName>
        <fullName evidence="9">Drug resistance transporter, EmrB/QacA subfamily</fullName>
    </submittedName>
</protein>
<feature type="transmembrane region" description="Helical" evidence="7">
    <location>
        <begin position="18"/>
        <end position="38"/>
    </location>
</feature>
<name>I2PWK7_9BACT</name>
<evidence type="ECO:0000256" key="4">
    <source>
        <dbReference type="ARBA" id="ARBA00022692"/>
    </source>
</evidence>
<dbReference type="PROSITE" id="PS00217">
    <property type="entry name" value="SUGAR_TRANSPORT_2"/>
    <property type="match status" value="1"/>
</dbReference>
<comment type="subcellular location">
    <subcellularLocation>
        <location evidence="1">Cell membrane</location>
        <topology evidence="1">Multi-pass membrane protein</topology>
    </subcellularLocation>
</comment>
<reference evidence="9" key="1">
    <citation type="submission" date="2011-11" db="EMBL/GenBank/DDBJ databases">
        <title>Improved High-Quality Draft sequence of Desulfovibrio sp. U5L.</title>
        <authorList>
            <consortium name="US DOE Joint Genome Institute"/>
            <person name="Lucas S."/>
            <person name="Han J."/>
            <person name="Lapidus A."/>
            <person name="Cheng J.-F."/>
            <person name="Goodwin L."/>
            <person name="Pitluck S."/>
            <person name="Peters L."/>
            <person name="Ovchinnikova G."/>
            <person name="Held B."/>
            <person name="Detter J.C."/>
            <person name="Han C."/>
            <person name="Tapia R."/>
            <person name="Land M."/>
            <person name="Hauser L."/>
            <person name="Kyrpides N."/>
            <person name="Ivanova N."/>
            <person name="Pagani I."/>
            <person name="Gabster J."/>
            <person name="Walker C."/>
            <person name="Stolyar S."/>
            <person name="Stahl D."/>
            <person name="Arkin A."/>
            <person name="Dehal P."/>
            <person name="Hazen T."/>
            <person name="Woyke T."/>
        </authorList>
    </citation>
    <scope>NUCLEOTIDE SEQUENCE [LARGE SCALE GENOMIC DNA]</scope>
    <source>
        <strain evidence="9">U5L</strain>
    </source>
</reference>
<dbReference type="InterPro" id="IPR011701">
    <property type="entry name" value="MFS"/>
</dbReference>
<feature type="transmembrane region" description="Helical" evidence="7">
    <location>
        <begin position="242"/>
        <end position="261"/>
    </location>
</feature>
<dbReference type="GO" id="GO:0005886">
    <property type="term" value="C:plasma membrane"/>
    <property type="evidence" value="ECO:0007669"/>
    <property type="project" value="UniProtKB-SubCell"/>
</dbReference>